<evidence type="ECO:0000256" key="11">
    <source>
        <dbReference type="ARBA" id="ARBA00023146"/>
    </source>
</evidence>
<evidence type="ECO:0000256" key="1">
    <source>
        <dbReference type="ARBA" id="ARBA00004496"/>
    </source>
</evidence>
<dbReference type="Gene3D" id="3.40.50.620">
    <property type="entry name" value="HUPs"/>
    <property type="match status" value="1"/>
</dbReference>
<dbReference type="InterPro" id="IPR014729">
    <property type="entry name" value="Rossmann-like_a/b/a_fold"/>
</dbReference>
<dbReference type="Pfam" id="PF23493">
    <property type="entry name" value="CysS_C"/>
    <property type="match status" value="1"/>
</dbReference>
<evidence type="ECO:0000256" key="12">
    <source>
        <dbReference type="ARBA" id="ARBA00047398"/>
    </source>
</evidence>
<evidence type="ECO:0000256" key="6">
    <source>
        <dbReference type="ARBA" id="ARBA00022723"/>
    </source>
</evidence>
<evidence type="ECO:0000313" key="17">
    <source>
        <dbReference type="Proteomes" id="UP000318578"/>
    </source>
</evidence>
<keyword evidence="8 13" id="KW-0862">Zinc</keyword>
<dbReference type="GO" id="GO:0004817">
    <property type="term" value="F:cysteine-tRNA ligase activity"/>
    <property type="evidence" value="ECO:0007669"/>
    <property type="project" value="UniProtKB-UniRule"/>
</dbReference>
<feature type="short sequence motif" description="'HIGH' region" evidence="13">
    <location>
        <begin position="31"/>
        <end position="41"/>
    </location>
</feature>
<keyword evidence="4 13" id="KW-0963">Cytoplasm</keyword>
<dbReference type="GO" id="GO:0005524">
    <property type="term" value="F:ATP binding"/>
    <property type="evidence" value="ECO:0007669"/>
    <property type="project" value="UniProtKB-UniRule"/>
</dbReference>
<dbReference type="AlphaFoldDB" id="A0A558ABE9"/>
<dbReference type="Pfam" id="PF01406">
    <property type="entry name" value="tRNA-synt_1e"/>
    <property type="match status" value="1"/>
</dbReference>
<dbReference type="SUPFAM" id="SSF47323">
    <property type="entry name" value="Anticodon-binding domain of a subclass of class I aminoacyl-tRNA synthetases"/>
    <property type="match status" value="1"/>
</dbReference>
<comment type="similarity">
    <text evidence="2 13">Belongs to the class-I aminoacyl-tRNA synthetase family.</text>
</comment>
<keyword evidence="6 13" id="KW-0479">Metal-binding</keyword>
<keyword evidence="14" id="KW-0175">Coiled coil</keyword>
<dbReference type="InterPro" id="IPR024909">
    <property type="entry name" value="Cys-tRNA/MSH_ligase"/>
</dbReference>
<comment type="cofactor">
    <cofactor evidence="13">
        <name>Zn(2+)</name>
        <dbReference type="ChEBI" id="CHEBI:29105"/>
    </cofactor>
    <text evidence="13">Binds 1 zinc ion per subunit.</text>
</comment>
<organism evidence="16 17">
    <name type="scientific">Amycolatopsis acidiphila</name>
    <dbReference type="NCBI Taxonomy" id="715473"/>
    <lineage>
        <taxon>Bacteria</taxon>
        <taxon>Bacillati</taxon>
        <taxon>Actinomycetota</taxon>
        <taxon>Actinomycetes</taxon>
        <taxon>Pseudonocardiales</taxon>
        <taxon>Pseudonocardiaceae</taxon>
        <taxon>Amycolatopsis</taxon>
    </lineage>
</organism>
<dbReference type="GO" id="GO:0008270">
    <property type="term" value="F:zinc ion binding"/>
    <property type="evidence" value="ECO:0007669"/>
    <property type="project" value="UniProtKB-UniRule"/>
</dbReference>
<evidence type="ECO:0000256" key="9">
    <source>
        <dbReference type="ARBA" id="ARBA00022840"/>
    </source>
</evidence>
<gene>
    <name evidence="13" type="primary">cysS</name>
    <name evidence="16" type="ORF">FNH06_16440</name>
</gene>
<evidence type="ECO:0000256" key="8">
    <source>
        <dbReference type="ARBA" id="ARBA00022833"/>
    </source>
</evidence>
<dbReference type="InterPro" id="IPR009080">
    <property type="entry name" value="tRNAsynth_Ia_anticodon-bd"/>
</dbReference>
<feature type="short sequence motif" description="'KMSKS' region" evidence="13">
    <location>
        <begin position="263"/>
        <end position="267"/>
    </location>
</feature>
<evidence type="ECO:0000259" key="15">
    <source>
        <dbReference type="SMART" id="SM00840"/>
    </source>
</evidence>
<feature type="binding site" evidence="13">
    <location>
        <position position="266"/>
    </location>
    <ligand>
        <name>ATP</name>
        <dbReference type="ChEBI" id="CHEBI:30616"/>
    </ligand>
</feature>
<accession>A0A558ABE9</accession>
<dbReference type="SMART" id="SM00840">
    <property type="entry name" value="DALR_2"/>
    <property type="match status" value="1"/>
</dbReference>
<sequence>MALHLFDTATRSAREFHPARSGTASIYVCGATVQGIPHIGHVRGALNYDVLRRWLVHKGLDVLFVRNVTDIDDKILAKAADAGRPWWEWAFTHERAFEDAYETLGCLPPSIAPRATGHVTQMVELMRRLIDSGHAYAAGGDVYFAVNTFPSYGELSRQKLDEVHQGETLAEGKRDPRDFTLWKRAKPGEPSWPTPWGPGRPGWHLECSAMATNYLGAEFDIHGGGVDLVFPHHENERAQSNAVGDPFARFWLHNAWVTLSGEKMSKSLGNTVSIEAMLRNYRAAELRYYLIQPHYRSTIEYSDGALSEAAAGYRRIEQFLRRAGGVAPGELAPEFAAAMDDDLATPAAIAVVHNAVREGNAALDARNEEAARAAAGSVRAMMGVLGLDPLAPEWADTAGTETPGRQALSDLVDDMLAERQEARAAREFMRADAVRDRLLKAGITVEDTPDGPLWTVKDA</sequence>
<evidence type="ECO:0000256" key="5">
    <source>
        <dbReference type="ARBA" id="ARBA00022598"/>
    </source>
</evidence>
<comment type="subunit">
    <text evidence="3 13">Monomer.</text>
</comment>
<keyword evidence="17" id="KW-1185">Reference proteome</keyword>
<name>A0A558ABE9_9PSEU</name>
<dbReference type="EC" id="6.1.1.16" evidence="13"/>
<dbReference type="PANTHER" id="PTHR10890">
    <property type="entry name" value="CYSTEINYL-TRNA SYNTHETASE"/>
    <property type="match status" value="1"/>
</dbReference>
<comment type="catalytic activity">
    <reaction evidence="12 13">
        <text>tRNA(Cys) + L-cysteine + ATP = L-cysteinyl-tRNA(Cys) + AMP + diphosphate</text>
        <dbReference type="Rhea" id="RHEA:17773"/>
        <dbReference type="Rhea" id="RHEA-COMP:9661"/>
        <dbReference type="Rhea" id="RHEA-COMP:9679"/>
        <dbReference type="ChEBI" id="CHEBI:30616"/>
        <dbReference type="ChEBI" id="CHEBI:33019"/>
        <dbReference type="ChEBI" id="CHEBI:35235"/>
        <dbReference type="ChEBI" id="CHEBI:78442"/>
        <dbReference type="ChEBI" id="CHEBI:78517"/>
        <dbReference type="ChEBI" id="CHEBI:456215"/>
        <dbReference type="EC" id="6.1.1.16"/>
    </reaction>
</comment>
<comment type="caution">
    <text evidence="16">The sequence shown here is derived from an EMBL/GenBank/DDBJ whole genome shotgun (WGS) entry which is preliminary data.</text>
</comment>
<protein>
    <recommendedName>
        <fullName evidence="13">Cysteine--tRNA ligase</fullName>
        <ecNumber evidence="13">6.1.1.16</ecNumber>
    </recommendedName>
    <alternativeName>
        <fullName evidence="13">Cysteinyl-tRNA synthetase</fullName>
        <shortName evidence="13">CysRS</shortName>
    </alternativeName>
</protein>
<dbReference type="CDD" id="cd00672">
    <property type="entry name" value="CysRS_core"/>
    <property type="match status" value="1"/>
</dbReference>
<dbReference type="Pfam" id="PF09190">
    <property type="entry name" value="DALR_2"/>
    <property type="match status" value="1"/>
</dbReference>
<evidence type="ECO:0000256" key="13">
    <source>
        <dbReference type="HAMAP-Rule" id="MF_00041"/>
    </source>
</evidence>
<dbReference type="HAMAP" id="MF_00041">
    <property type="entry name" value="Cys_tRNA_synth"/>
    <property type="match status" value="1"/>
</dbReference>
<reference evidence="16 17" key="1">
    <citation type="submission" date="2019-07" db="EMBL/GenBank/DDBJ databases">
        <title>New species of Amycolatopsis and Streptomyces.</title>
        <authorList>
            <person name="Duangmal K."/>
            <person name="Teo W.F.A."/>
            <person name="Lipun K."/>
        </authorList>
    </citation>
    <scope>NUCLEOTIDE SEQUENCE [LARGE SCALE GENOMIC DNA]</scope>
    <source>
        <strain evidence="16 17">JCM 30562</strain>
    </source>
</reference>
<dbReference type="GO" id="GO:0006423">
    <property type="term" value="P:cysteinyl-tRNA aminoacylation"/>
    <property type="evidence" value="ECO:0007669"/>
    <property type="project" value="UniProtKB-UniRule"/>
</dbReference>
<feature type="binding site" evidence="13">
    <location>
        <position position="232"/>
    </location>
    <ligand>
        <name>Zn(2+)</name>
        <dbReference type="ChEBI" id="CHEBI:29105"/>
    </ligand>
</feature>
<dbReference type="InterPro" id="IPR015803">
    <property type="entry name" value="Cys-tRNA-ligase"/>
</dbReference>
<dbReference type="FunFam" id="3.40.50.620:FF:000068">
    <property type="entry name" value="Cysteine--tRNA ligase"/>
    <property type="match status" value="1"/>
</dbReference>
<dbReference type="InterPro" id="IPR056411">
    <property type="entry name" value="CysS_C"/>
</dbReference>
<dbReference type="PRINTS" id="PR00983">
    <property type="entry name" value="TRNASYNTHCYS"/>
</dbReference>
<dbReference type="SUPFAM" id="SSF52374">
    <property type="entry name" value="Nucleotidylyl transferase"/>
    <property type="match status" value="1"/>
</dbReference>
<evidence type="ECO:0000256" key="2">
    <source>
        <dbReference type="ARBA" id="ARBA00005594"/>
    </source>
</evidence>
<evidence type="ECO:0000256" key="14">
    <source>
        <dbReference type="SAM" id="Coils"/>
    </source>
</evidence>
<dbReference type="NCBIfam" id="TIGR00435">
    <property type="entry name" value="cysS"/>
    <property type="match status" value="1"/>
</dbReference>
<dbReference type="OrthoDB" id="9815130at2"/>
<dbReference type="RefSeq" id="WP_144639254.1">
    <property type="nucleotide sequence ID" value="NZ_BNAX01000034.1"/>
</dbReference>
<feature type="binding site" evidence="13">
    <location>
        <position position="236"/>
    </location>
    <ligand>
        <name>Zn(2+)</name>
        <dbReference type="ChEBI" id="CHEBI:29105"/>
    </ligand>
</feature>
<evidence type="ECO:0000256" key="7">
    <source>
        <dbReference type="ARBA" id="ARBA00022741"/>
    </source>
</evidence>
<feature type="binding site" evidence="13">
    <location>
        <position position="29"/>
    </location>
    <ligand>
        <name>Zn(2+)</name>
        <dbReference type="ChEBI" id="CHEBI:29105"/>
    </ligand>
</feature>
<dbReference type="InterPro" id="IPR032678">
    <property type="entry name" value="tRNA-synt_1_cat_dom"/>
</dbReference>
<comment type="subcellular location">
    <subcellularLocation>
        <location evidence="1 13">Cytoplasm</location>
    </subcellularLocation>
</comment>
<dbReference type="EMBL" id="VJZA01000025">
    <property type="protein sequence ID" value="TVT21555.1"/>
    <property type="molecule type" value="Genomic_DNA"/>
</dbReference>
<dbReference type="InterPro" id="IPR015273">
    <property type="entry name" value="Cys-tRNA-synt_Ia_DALR"/>
</dbReference>
<evidence type="ECO:0000313" key="16">
    <source>
        <dbReference type="EMBL" id="TVT21555.1"/>
    </source>
</evidence>
<evidence type="ECO:0000256" key="3">
    <source>
        <dbReference type="ARBA" id="ARBA00011245"/>
    </source>
</evidence>
<keyword evidence="5 13" id="KW-0436">Ligase</keyword>
<feature type="domain" description="Cysteinyl-tRNA synthetase class Ia DALR" evidence="15">
    <location>
        <begin position="334"/>
        <end position="396"/>
    </location>
</feature>
<keyword evidence="11 13" id="KW-0030">Aminoacyl-tRNA synthetase</keyword>
<keyword evidence="9 13" id="KW-0067">ATP-binding</keyword>
<feature type="binding site" evidence="13">
    <location>
        <position position="207"/>
    </location>
    <ligand>
        <name>Zn(2+)</name>
        <dbReference type="ChEBI" id="CHEBI:29105"/>
    </ligand>
</feature>
<dbReference type="Gene3D" id="1.20.120.1910">
    <property type="entry name" value="Cysteine-tRNA ligase, C-terminal anti-codon recognition domain"/>
    <property type="match status" value="1"/>
</dbReference>
<dbReference type="Proteomes" id="UP000318578">
    <property type="component" value="Unassembled WGS sequence"/>
</dbReference>
<feature type="coiled-coil region" evidence="14">
    <location>
        <begin position="405"/>
        <end position="432"/>
    </location>
</feature>
<evidence type="ECO:0000256" key="4">
    <source>
        <dbReference type="ARBA" id="ARBA00022490"/>
    </source>
</evidence>
<keyword evidence="7 13" id="KW-0547">Nucleotide-binding</keyword>
<keyword evidence="10 13" id="KW-0648">Protein biosynthesis</keyword>
<proteinExistence type="inferred from homology"/>
<dbReference type="GO" id="GO:0005829">
    <property type="term" value="C:cytosol"/>
    <property type="evidence" value="ECO:0007669"/>
    <property type="project" value="TreeGrafter"/>
</dbReference>
<dbReference type="PANTHER" id="PTHR10890:SF30">
    <property type="entry name" value="CYSTEINE--TRNA LIGASE"/>
    <property type="match status" value="1"/>
</dbReference>
<evidence type="ECO:0000256" key="10">
    <source>
        <dbReference type="ARBA" id="ARBA00022917"/>
    </source>
</evidence>